<reference evidence="2 3" key="1">
    <citation type="submission" date="2013-11" db="EMBL/GenBank/DDBJ databases">
        <title>Genome sequencing of Stegodyphus mimosarum.</title>
        <authorList>
            <person name="Bechsgaard J."/>
        </authorList>
    </citation>
    <scope>NUCLEOTIDE SEQUENCE [LARGE SCALE GENOMIC DNA]</scope>
</reference>
<protein>
    <recommendedName>
        <fullName evidence="4">Apolipoprotein L3</fullName>
    </recommendedName>
</protein>
<gene>
    <name evidence="2" type="ORF">X975_15044</name>
</gene>
<organism evidence="2 3">
    <name type="scientific">Stegodyphus mimosarum</name>
    <name type="common">African social velvet spider</name>
    <dbReference type="NCBI Taxonomy" id="407821"/>
    <lineage>
        <taxon>Eukaryota</taxon>
        <taxon>Metazoa</taxon>
        <taxon>Ecdysozoa</taxon>
        <taxon>Arthropoda</taxon>
        <taxon>Chelicerata</taxon>
        <taxon>Arachnida</taxon>
        <taxon>Araneae</taxon>
        <taxon>Araneomorphae</taxon>
        <taxon>Entelegynae</taxon>
        <taxon>Eresoidea</taxon>
        <taxon>Eresidae</taxon>
        <taxon>Stegodyphus</taxon>
    </lineage>
</organism>
<keyword evidence="3" id="KW-1185">Reference proteome</keyword>
<comment type="similarity">
    <text evidence="1">Belongs to the apolipoprotein L family.</text>
</comment>
<evidence type="ECO:0000313" key="2">
    <source>
        <dbReference type="EMBL" id="KFM75148.1"/>
    </source>
</evidence>
<dbReference type="STRING" id="407821.A0A087UCQ9"/>
<dbReference type="GO" id="GO:0005576">
    <property type="term" value="C:extracellular region"/>
    <property type="evidence" value="ECO:0007669"/>
    <property type="project" value="InterPro"/>
</dbReference>
<dbReference type="GO" id="GO:0006869">
    <property type="term" value="P:lipid transport"/>
    <property type="evidence" value="ECO:0007669"/>
    <property type="project" value="InterPro"/>
</dbReference>
<evidence type="ECO:0000256" key="1">
    <source>
        <dbReference type="ARBA" id="ARBA00010090"/>
    </source>
</evidence>
<evidence type="ECO:0008006" key="4">
    <source>
        <dbReference type="Google" id="ProtNLM"/>
    </source>
</evidence>
<dbReference type="InterPro" id="IPR008405">
    <property type="entry name" value="ApoL"/>
</dbReference>
<dbReference type="Pfam" id="PF05461">
    <property type="entry name" value="ApoL"/>
    <property type="match status" value="1"/>
</dbReference>
<dbReference type="GO" id="GO:0008289">
    <property type="term" value="F:lipid binding"/>
    <property type="evidence" value="ECO:0007669"/>
    <property type="project" value="InterPro"/>
</dbReference>
<dbReference type="Proteomes" id="UP000054359">
    <property type="component" value="Unassembled WGS sequence"/>
</dbReference>
<feature type="non-terminal residue" evidence="2">
    <location>
        <position position="297"/>
    </location>
</feature>
<dbReference type="OrthoDB" id="6431189at2759"/>
<dbReference type="PANTHER" id="PTHR14096:SF28">
    <property type="entry name" value="APOLIPOPROTEIN L, 1-RELATED"/>
    <property type="match status" value="1"/>
</dbReference>
<name>A0A087UCQ9_STEMI</name>
<dbReference type="GO" id="GO:0016020">
    <property type="term" value="C:membrane"/>
    <property type="evidence" value="ECO:0007669"/>
    <property type="project" value="TreeGrafter"/>
</dbReference>
<dbReference type="EMBL" id="KK119233">
    <property type="protein sequence ID" value="KFM75148.1"/>
    <property type="molecule type" value="Genomic_DNA"/>
</dbReference>
<sequence>MGVGRSKQKTRDDLKAQIQEFNSRLQTALIGCNQAKTTFVTLSDMWCNSRQEVLLTLKSVAEEIDRHHYNVNIASLTGTTSSIAGGTAAIGGLILSPFSGGLSLALSAGGLFGTVAGSATTLGANIAEAYLTKELTDRASKVLETDAFYTKALSEAFREIVLHEQEVIGILAELKNEALLEDLEKVLRNSPCCDEFKKRFSHLKDGANSLEDILVLVKCLYPEDHLFLQQLNKTDNLFGNAPTLTSTLTSSSDFFQAVKELATFGPETLKSISGAALQSTAASSAQVASLTTQIITA</sequence>
<dbReference type="PANTHER" id="PTHR14096">
    <property type="entry name" value="APOLIPOPROTEIN L"/>
    <property type="match status" value="1"/>
</dbReference>
<evidence type="ECO:0000313" key="3">
    <source>
        <dbReference type="Proteomes" id="UP000054359"/>
    </source>
</evidence>
<dbReference type="AlphaFoldDB" id="A0A087UCQ9"/>
<proteinExistence type="inferred from homology"/>
<dbReference type="GO" id="GO:0042157">
    <property type="term" value="P:lipoprotein metabolic process"/>
    <property type="evidence" value="ECO:0007669"/>
    <property type="project" value="InterPro"/>
</dbReference>
<dbReference type="OMA" id="TWCESRE"/>
<accession>A0A087UCQ9</accession>